<keyword evidence="1" id="KW-0805">Transcription regulation</keyword>
<sequence>MSKGASTRQAVLDQAVEVASRVGLAGLTIGSLANQVELSKSGLFAHFKSKEQLQIQVLQHARESFTDQVVRPAVAAQRGEPRLRTLFERWLVMARESAPGCLFVSAATEFDDQPGSVRDQLVRDHKDLMESIAQMFRAAVSEGQLSEQADPEQFAHDLYAVMLGYFHALRLIQDPAAERRTRRAFENLLSQAKS</sequence>
<organism evidence="6 7">
    <name type="scientific">Rhizocola hellebori</name>
    <dbReference type="NCBI Taxonomy" id="1392758"/>
    <lineage>
        <taxon>Bacteria</taxon>
        <taxon>Bacillati</taxon>
        <taxon>Actinomycetota</taxon>
        <taxon>Actinomycetes</taxon>
        <taxon>Micromonosporales</taxon>
        <taxon>Micromonosporaceae</taxon>
        <taxon>Rhizocola</taxon>
    </lineage>
</organism>
<comment type="caution">
    <text evidence="6">The sequence shown here is derived from an EMBL/GenBank/DDBJ whole genome shotgun (WGS) entry which is preliminary data.</text>
</comment>
<name>A0A8J3Q7U9_9ACTN</name>
<evidence type="ECO:0000259" key="5">
    <source>
        <dbReference type="PROSITE" id="PS50977"/>
    </source>
</evidence>
<dbReference type="PROSITE" id="PS50977">
    <property type="entry name" value="HTH_TETR_2"/>
    <property type="match status" value="1"/>
</dbReference>
<dbReference type="InterPro" id="IPR001647">
    <property type="entry name" value="HTH_TetR"/>
</dbReference>
<dbReference type="SUPFAM" id="SSF46689">
    <property type="entry name" value="Homeodomain-like"/>
    <property type="match status" value="1"/>
</dbReference>
<dbReference type="InterPro" id="IPR009057">
    <property type="entry name" value="Homeodomain-like_sf"/>
</dbReference>
<evidence type="ECO:0000256" key="1">
    <source>
        <dbReference type="ARBA" id="ARBA00023015"/>
    </source>
</evidence>
<dbReference type="GO" id="GO:0003677">
    <property type="term" value="F:DNA binding"/>
    <property type="evidence" value="ECO:0007669"/>
    <property type="project" value="UniProtKB-UniRule"/>
</dbReference>
<feature type="DNA-binding region" description="H-T-H motif" evidence="4">
    <location>
        <begin position="28"/>
        <end position="47"/>
    </location>
</feature>
<dbReference type="Gene3D" id="1.10.357.10">
    <property type="entry name" value="Tetracycline Repressor, domain 2"/>
    <property type="match status" value="1"/>
</dbReference>
<dbReference type="PANTHER" id="PTHR47506">
    <property type="entry name" value="TRANSCRIPTIONAL REGULATORY PROTEIN"/>
    <property type="match status" value="1"/>
</dbReference>
<proteinExistence type="predicted"/>
<dbReference type="RefSeq" id="WP_203908995.1">
    <property type="nucleotide sequence ID" value="NZ_BONY01000016.1"/>
</dbReference>
<keyword evidence="2 4" id="KW-0238">DNA-binding</keyword>
<dbReference type="InterPro" id="IPR036271">
    <property type="entry name" value="Tet_transcr_reg_TetR-rel_C_sf"/>
</dbReference>
<evidence type="ECO:0000313" key="6">
    <source>
        <dbReference type="EMBL" id="GIH05029.1"/>
    </source>
</evidence>
<evidence type="ECO:0000256" key="4">
    <source>
        <dbReference type="PROSITE-ProRule" id="PRU00335"/>
    </source>
</evidence>
<feature type="domain" description="HTH tetR-type" evidence="5">
    <location>
        <begin position="5"/>
        <end position="65"/>
    </location>
</feature>
<protein>
    <submittedName>
        <fullName evidence="6">TetR family transcriptional regulator</fullName>
    </submittedName>
</protein>
<dbReference type="Pfam" id="PF16925">
    <property type="entry name" value="TetR_C_13"/>
    <property type="match status" value="1"/>
</dbReference>
<dbReference type="SUPFAM" id="SSF48498">
    <property type="entry name" value="Tetracyclin repressor-like, C-terminal domain"/>
    <property type="match status" value="1"/>
</dbReference>
<dbReference type="EMBL" id="BONY01000016">
    <property type="protein sequence ID" value="GIH05029.1"/>
    <property type="molecule type" value="Genomic_DNA"/>
</dbReference>
<dbReference type="Gene3D" id="1.10.10.60">
    <property type="entry name" value="Homeodomain-like"/>
    <property type="match status" value="1"/>
</dbReference>
<keyword evidence="3" id="KW-0804">Transcription</keyword>
<dbReference type="InterPro" id="IPR011075">
    <property type="entry name" value="TetR_C"/>
</dbReference>
<dbReference type="Proteomes" id="UP000612899">
    <property type="component" value="Unassembled WGS sequence"/>
</dbReference>
<dbReference type="PANTHER" id="PTHR47506:SF6">
    <property type="entry name" value="HTH-TYPE TRANSCRIPTIONAL REPRESSOR NEMR"/>
    <property type="match status" value="1"/>
</dbReference>
<accession>A0A8J3Q7U9</accession>
<reference evidence="6" key="1">
    <citation type="submission" date="2021-01" db="EMBL/GenBank/DDBJ databases">
        <title>Whole genome shotgun sequence of Rhizocola hellebori NBRC 109834.</title>
        <authorList>
            <person name="Komaki H."/>
            <person name="Tamura T."/>
        </authorList>
    </citation>
    <scope>NUCLEOTIDE SEQUENCE</scope>
    <source>
        <strain evidence="6">NBRC 109834</strain>
    </source>
</reference>
<dbReference type="AlphaFoldDB" id="A0A8J3Q7U9"/>
<keyword evidence="7" id="KW-1185">Reference proteome</keyword>
<dbReference type="Pfam" id="PF00440">
    <property type="entry name" value="TetR_N"/>
    <property type="match status" value="1"/>
</dbReference>
<evidence type="ECO:0000256" key="2">
    <source>
        <dbReference type="ARBA" id="ARBA00023125"/>
    </source>
</evidence>
<evidence type="ECO:0000313" key="7">
    <source>
        <dbReference type="Proteomes" id="UP000612899"/>
    </source>
</evidence>
<evidence type="ECO:0000256" key="3">
    <source>
        <dbReference type="ARBA" id="ARBA00023163"/>
    </source>
</evidence>
<gene>
    <name evidence="6" type="ORF">Rhe02_30960</name>
</gene>